<proteinExistence type="predicted"/>
<evidence type="ECO:0000313" key="1">
    <source>
        <dbReference type="EMBL" id="CAD9234506.1"/>
    </source>
</evidence>
<reference evidence="1" key="1">
    <citation type="submission" date="2021-01" db="EMBL/GenBank/DDBJ databases">
        <authorList>
            <person name="Corre E."/>
            <person name="Pelletier E."/>
            <person name="Niang G."/>
            <person name="Scheremetjew M."/>
            <person name="Finn R."/>
            <person name="Kale V."/>
            <person name="Holt S."/>
            <person name="Cochrane G."/>
            <person name="Meng A."/>
            <person name="Brown T."/>
            <person name="Cohen L."/>
        </authorList>
    </citation>
    <scope>NUCLEOTIDE SEQUENCE</scope>
    <source>
        <strain evidence="1">SAG 36.94</strain>
    </source>
</reference>
<sequence>MSEEGVGRKDFEQVAERFLASLAGDPIQNAFLNLKGSRLDTGVTTAQARRALKGLVQDRTGRVVNEDEIKSCFLKFKLKDATVDWECFRQVALELIDQNPTENMNDPLWAF</sequence>
<accession>A0A7S1XEK8</accession>
<organism evidence="1">
    <name type="scientific">Compsopogon caeruleus</name>
    <dbReference type="NCBI Taxonomy" id="31354"/>
    <lineage>
        <taxon>Eukaryota</taxon>
        <taxon>Rhodophyta</taxon>
        <taxon>Compsopogonophyceae</taxon>
        <taxon>Compsopogonales</taxon>
        <taxon>Compsopogonaceae</taxon>
        <taxon>Compsopogon</taxon>
    </lineage>
</organism>
<dbReference type="EMBL" id="HBGH01011870">
    <property type="protein sequence ID" value="CAD9234506.1"/>
    <property type="molecule type" value="Transcribed_RNA"/>
</dbReference>
<protein>
    <submittedName>
        <fullName evidence="1">Uncharacterized protein</fullName>
    </submittedName>
</protein>
<gene>
    <name evidence="1" type="ORF">CCAE0312_LOCUS6595</name>
</gene>
<dbReference type="AlphaFoldDB" id="A0A7S1XEK8"/>
<name>A0A7S1XEK8_9RHOD</name>